<gene>
    <name evidence="6" type="ORF">GXP67_28985</name>
</gene>
<evidence type="ECO:0000256" key="4">
    <source>
        <dbReference type="ARBA" id="ARBA00023136"/>
    </source>
</evidence>
<keyword evidence="2 5" id="KW-0812">Transmembrane</keyword>
<dbReference type="Proteomes" id="UP000480178">
    <property type="component" value="Chromosome"/>
</dbReference>
<sequence length="180" mass="20030">MKTIDILILLPLLLGAYNGYKRGLLLEIIAVFAFILAVVLGFKLMDVSLDWLSPYFGGNGSTNRFLPYFAFAIIFFPIIFMVNKLGSLLRKTLQYTLIGSFDSMAGAIVGIFTWAFGISVFLWLIHAVGVIIPSDATTETYIYPVIRPIAPTIISKASFLFPMGEDLIESVKETFQKIND</sequence>
<accession>A0A6C0GS20</accession>
<evidence type="ECO:0000313" key="7">
    <source>
        <dbReference type="Proteomes" id="UP000480178"/>
    </source>
</evidence>
<keyword evidence="4 5" id="KW-0472">Membrane</keyword>
<keyword evidence="7" id="KW-1185">Reference proteome</keyword>
<dbReference type="EMBL" id="CP048222">
    <property type="protein sequence ID" value="QHT70403.1"/>
    <property type="molecule type" value="Genomic_DNA"/>
</dbReference>
<name>A0A6C0GS20_9BACT</name>
<dbReference type="AlphaFoldDB" id="A0A6C0GS20"/>
<evidence type="ECO:0000256" key="1">
    <source>
        <dbReference type="ARBA" id="ARBA00004141"/>
    </source>
</evidence>
<evidence type="ECO:0000256" key="5">
    <source>
        <dbReference type="SAM" id="Phobius"/>
    </source>
</evidence>
<proteinExistence type="predicted"/>
<keyword evidence="3 5" id="KW-1133">Transmembrane helix</keyword>
<feature type="transmembrane region" description="Helical" evidence="5">
    <location>
        <begin position="65"/>
        <end position="83"/>
    </location>
</feature>
<feature type="transmembrane region" description="Helical" evidence="5">
    <location>
        <begin position="104"/>
        <end position="125"/>
    </location>
</feature>
<evidence type="ECO:0000313" key="6">
    <source>
        <dbReference type="EMBL" id="QHT70403.1"/>
    </source>
</evidence>
<dbReference type="Pfam" id="PF02674">
    <property type="entry name" value="Colicin_V"/>
    <property type="match status" value="1"/>
</dbReference>
<protein>
    <submittedName>
        <fullName evidence="6">CvpA family protein</fullName>
    </submittedName>
</protein>
<dbReference type="KEGG" id="rhoz:GXP67_28985"/>
<evidence type="ECO:0000256" key="3">
    <source>
        <dbReference type="ARBA" id="ARBA00022989"/>
    </source>
</evidence>
<evidence type="ECO:0000256" key="2">
    <source>
        <dbReference type="ARBA" id="ARBA00022692"/>
    </source>
</evidence>
<organism evidence="6 7">
    <name type="scientific">Rhodocytophaga rosea</name>
    <dbReference type="NCBI Taxonomy" id="2704465"/>
    <lineage>
        <taxon>Bacteria</taxon>
        <taxon>Pseudomonadati</taxon>
        <taxon>Bacteroidota</taxon>
        <taxon>Cytophagia</taxon>
        <taxon>Cytophagales</taxon>
        <taxon>Rhodocytophagaceae</taxon>
        <taxon>Rhodocytophaga</taxon>
    </lineage>
</organism>
<dbReference type="GO" id="GO:0009403">
    <property type="term" value="P:toxin biosynthetic process"/>
    <property type="evidence" value="ECO:0007669"/>
    <property type="project" value="InterPro"/>
</dbReference>
<dbReference type="GO" id="GO:0016020">
    <property type="term" value="C:membrane"/>
    <property type="evidence" value="ECO:0007669"/>
    <property type="project" value="UniProtKB-SubCell"/>
</dbReference>
<comment type="subcellular location">
    <subcellularLocation>
        <location evidence="1">Membrane</location>
        <topology evidence="1">Multi-pass membrane protein</topology>
    </subcellularLocation>
</comment>
<dbReference type="InterPro" id="IPR003825">
    <property type="entry name" value="Colicin-V_CvpA"/>
</dbReference>
<dbReference type="RefSeq" id="WP_162446382.1">
    <property type="nucleotide sequence ID" value="NZ_CP048222.1"/>
</dbReference>
<reference evidence="6 7" key="1">
    <citation type="submission" date="2020-01" db="EMBL/GenBank/DDBJ databases">
        <authorList>
            <person name="Kim M.K."/>
        </authorList>
    </citation>
    <scope>NUCLEOTIDE SEQUENCE [LARGE SCALE GENOMIC DNA]</scope>
    <source>
        <strain evidence="6 7">172606-1</strain>
    </source>
</reference>
<feature type="transmembrane region" description="Helical" evidence="5">
    <location>
        <begin position="24"/>
        <end position="45"/>
    </location>
</feature>
<dbReference type="PANTHER" id="PTHR37306:SF1">
    <property type="entry name" value="COLICIN V PRODUCTION PROTEIN"/>
    <property type="match status" value="1"/>
</dbReference>
<dbReference type="PANTHER" id="PTHR37306">
    <property type="entry name" value="COLICIN V PRODUCTION PROTEIN"/>
    <property type="match status" value="1"/>
</dbReference>